<evidence type="ECO:0000256" key="8">
    <source>
        <dbReference type="SAM" id="MobiDB-lite"/>
    </source>
</evidence>
<dbReference type="InterPro" id="IPR012677">
    <property type="entry name" value="Nucleotide-bd_a/b_plait_sf"/>
</dbReference>
<comment type="subcellular location">
    <subcellularLocation>
        <location evidence="1">Nucleus</location>
    </subcellularLocation>
</comment>
<dbReference type="SUPFAM" id="SSF52949">
    <property type="entry name" value="Macro domain-like"/>
    <property type="match status" value="3"/>
</dbReference>
<dbReference type="InterPro" id="IPR002589">
    <property type="entry name" value="Macro_dom"/>
</dbReference>
<reference evidence="11 12" key="1">
    <citation type="submission" date="2021-04" db="EMBL/GenBank/DDBJ databases">
        <authorList>
            <person name="De Guttry C."/>
            <person name="Zahm M."/>
            <person name="Klopp C."/>
            <person name="Cabau C."/>
            <person name="Louis A."/>
            <person name="Berthelot C."/>
            <person name="Parey E."/>
            <person name="Roest Crollius H."/>
            <person name="Montfort J."/>
            <person name="Robinson-Rechavi M."/>
            <person name="Bucao C."/>
            <person name="Bouchez O."/>
            <person name="Gislard M."/>
            <person name="Lluch J."/>
            <person name="Milhes M."/>
            <person name="Lampietro C."/>
            <person name="Lopez Roques C."/>
            <person name="Donnadieu C."/>
            <person name="Braasch I."/>
            <person name="Desvignes T."/>
            <person name="Postlethwait J."/>
            <person name="Bobe J."/>
            <person name="Wedekind C."/>
            <person name="Guiguen Y."/>
        </authorList>
    </citation>
    <scope>NUCLEOTIDE SEQUENCE [LARGE SCALE GENOMIC DNA]</scope>
    <source>
        <strain evidence="11">Cs_M1</strain>
        <tissue evidence="11">Blood</tissue>
    </source>
</reference>
<dbReference type="PANTHER" id="PTHR14453:SF107">
    <property type="entry name" value="POLY [ADP-RIBOSE] POLYMERASE"/>
    <property type="match status" value="1"/>
</dbReference>
<keyword evidence="12" id="KW-1185">Reference proteome</keyword>
<keyword evidence="3 7" id="KW-0808">Transferase</keyword>
<dbReference type="SUPFAM" id="SSF56399">
    <property type="entry name" value="ADP-ribosylation"/>
    <property type="match status" value="1"/>
</dbReference>
<dbReference type="EMBL" id="JAGTTL010000039">
    <property type="protein sequence ID" value="KAK6291878.1"/>
    <property type="molecule type" value="Genomic_DNA"/>
</dbReference>
<dbReference type="Proteomes" id="UP001356427">
    <property type="component" value="Unassembled WGS sequence"/>
</dbReference>
<dbReference type="GO" id="GO:0005634">
    <property type="term" value="C:nucleus"/>
    <property type="evidence" value="ECO:0007669"/>
    <property type="project" value="UniProtKB-SubCell"/>
</dbReference>
<feature type="region of interest" description="Disordered" evidence="8">
    <location>
        <begin position="79"/>
        <end position="110"/>
    </location>
</feature>
<evidence type="ECO:0000313" key="12">
    <source>
        <dbReference type="Proteomes" id="UP001356427"/>
    </source>
</evidence>
<dbReference type="SMART" id="SM00506">
    <property type="entry name" value="A1pp"/>
    <property type="match status" value="2"/>
</dbReference>
<dbReference type="InterPro" id="IPR012317">
    <property type="entry name" value="Poly(ADP-ribose)pol_cat_dom"/>
</dbReference>
<evidence type="ECO:0000313" key="11">
    <source>
        <dbReference type="EMBL" id="KAK6291878.1"/>
    </source>
</evidence>
<dbReference type="FunFam" id="3.90.228.10:FF:000008">
    <property type="entry name" value="Poly [ADP-ribose] polymerase"/>
    <property type="match status" value="1"/>
</dbReference>
<dbReference type="Gene3D" id="3.30.720.50">
    <property type="match status" value="1"/>
</dbReference>
<feature type="region of interest" description="Disordered" evidence="8">
    <location>
        <begin position="778"/>
        <end position="805"/>
    </location>
</feature>
<evidence type="ECO:0000256" key="2">
    <source>
        <dbReference type="ARBA" id="ARBA00022676"/>
    </source>
</evidence>
<feature type="domain" description="Macro" evidence="10">
    <location>
        <begin position="803"/>
        <end position="991"/>
    </location>
</feature>
<dbReference type="GO" id="GO:0070212">
    <property type="term" value="P:protein poly-ADP-ribosylation"/>
    <property type="evidence" value="ECO:0007669"/>
    <property type="project" value="TreeGrafter"/>
</dbReference>
<keyword evidence="5" id="KW-0539">Nucleus</keyword>
<evidence type="ECO:0000256" key="3">
    <source>
        <dbReference type="ARBA" id="ARBA00022679"/>
    </source>
</evidence>
<dbReference type="GO" id="GO:0010629">
    <property type="term" value="P:negative regulation of gene expression"/>
    <property type="evidence" value="ECO:0007669"/>
    <property type="project" value="TreeGrafter"/>
</dbReference>
<dbReference type="InterPro" id="IPR057051">
    <property type="entry name" value="PARP14_RPM_1"/>
</dbReference>
<dbReference type="InterPro" id="IPR052056">
    <property type="entry name" value="Mono-ARTD/PARP"/>
</dbReference>
<evidence type="ECO:0000259" key="9">
    <source>
        <dbReference type="PROSITE" id="PS51059"/>
    </source>
</evidence>
<dbReference type="CDD" id="cd02907">
    <property type="entry name" value="Macro_Af1521_BAL-like"/>
    <property type="match status" value="1"/>
</dbReference>
<proteinExistence type="inferred from homology"/>
<dbReference type="InterPro" id="IPR043472">
    <property type="entry name" value="Macro_dom-like"/>
</dbReference>
<evidence type="ECO:0000256" key="6">
    <source>
        <dbReference type="ARBA" id="ARBA00024347"/>
    </source>
</evidence>
<keyword evidence="4 7" id="KW-0520">NAD</keyword>
<keyword evidence="2 7" id="KW-0328">Glycosyltransferase</keyword>
<dbReference type="GO" id="GO:0003714">
    <property type="term" value="F:transcription corepressor activity"/>
    <property type="evidence" value="ECO:0007669"/>
    <property type="project" value="TreeGrafter"/>
</dbReference>
<dbReference type="GO" id="GO:1990404">
    <property type="term" value="F:NAD+-protein mono-ADP-ribosyltransferase activity"/>
    <property type="evidence" value="ECO:0007669"/>
    <property type="project" value="TreeGrafter"/>
</dbReference>
<dbReference type="InterPro" id="IPR037197">
    <property type="entry name" value="WWE_dom_sf"/>
</dbReference>
<evidence type="ECO:0000259" key="10">
    <source>
        <dbReference type="PROSITE" id="PS51154"/>
    </source>
</evidence>
<comment type="caution">
    <text evidence="11">The sequence shown here is derived from an EMBL/GenBank/DDBJ whole genome shotgun (WGS) entry which is preliminary data.</text>
</comment>
<sequence>MEVYKYPVFFEAHSLDSAQKEKIEKYFQVRRKSGGGDCGPINKVGDNVYKIAFIDGAVQKRVLQKPNHVLEMPGGSLSLTLRGSLEPPPTTTSPVSSQSSHQSLPFHPCLPVETSPPGDLEHELHLDSYLLRYLKESPGAGRDLQQQLSSLRCSVHLHPEDGRAVVRGSGQAGSCGDGVGVGPWKAQVERLFKQLQEQYKCHYEVDPRKLQTLLQSSTLGSEDVRVYCEAGEGFAVVVGEEAEVQAKMKALEAIQGQGLSSGKQEKISTTCRLGQAKLRLLGEVIEKDLGEAVPGVRVTRGDSAQLVLEGSASEVRTARQLVRDKISLVLQRVVPEVSPHLLSFLRDEYGRPGNMRSLLGLGRQVEIELGDTELHLFSLSSGKLDQAEKSLLGEFGEEKVDVPNCAALPSELKSKLEKKVKEMNQSRRRVVTRYGPGCRVQLLGHMKQVQELRKEIGTFLIDQSSVEETVCLPYPEIADHLPKLLERIGVDHAGVTLYPSASAIHPTVVLCGPSVRVAQVRDRLGPALASLVHQTVTIDQPGALRYFQGLGREYLEVVGRSQHCVIQLHNQGGIAGEAGAGPRLEEMVTATSYCLQRGLQVVVRQGDITKERADALVNAANEDLDHAGGVAAALSRAGGPEVQRASRDLVRQIGRVPTGTVVETTGGNLPCKMLLHAVGPVGGSIGGNERPLLEKTVKAALDLAETLELQTLAMPCISSGIFGVPLKVCSEAIVSAVRDFGREQHILTKVTLIDVSGEAVKAMQEACDRLFQGKREFSGWEGESSTTTTTTTHAPQRDTTSASARGAAAPEVCVQVEIIQGTIEKQKVDALVSPMVGSDPLSSRVGNVLSKAAGPGLMKAFLRESRGQTAPGDYVLVDGLSGLSSGRVFFLSCAHWDNNSQGPAVQALRQGVRRVLASCENQGFCSVAFPVVGTGAVLMFPHNVATQVLLEEIRGYEQNRASRSPFLVRIIIHPTDRYSTKAFQTSQSALHVRWFVMDASPDQTSFYRHISTTQDEVSAMLGSVKLQLVFGDIIRETTDVIVNTTDFSANHSGVSKAILTAAGSTVQAELAQVGVPADWMCTTGPGALGCKEIVHVCFKCDTQRINKVCGKILKQCERKGLRSAAFPAINTGAARADAGSMCKAMLDGFASRVRDLSPNILSVIRIVMLQRPVFQAFKSELESRLGTIAPTPTLKERAQRILKKKLNIGFSSPAHGCLPPSSAQAGLTITPWRPPPAVLSVVGSGVDAIRGARRELDAILQNQLTQREVKGEDLCVLEEVELQAVQKKAKALGVSLELGRIQRAGGVEAWAGAGGGGGAAAGEGFYVLQGLTEDVLSVREVLDSALSGALRRELNERNEAVVALSVQWSMCRHSDIWEELGMHANYLLEQAHLRGEVSAELEVPDGSKVKVNLKNNVATDWRTGHTLKLKREESAKLPSYWDDMAAGETLKRVLLLPTSPEYQEVAQGFQSTTAAHVTIHKIERVQNVFLWQAYALCEQRIRAKNGPAEVGLKKLYHGTAATTCDAIESNGFDRSYANITAYGVGVYFAVKASYSSNPRYTPPDGSGHRHMYVARVLTGRYTLGDPSMKFTPRRSPTDPTDRYDSLVDNQQTPSMFVIFHDDQAYPEYLITFV</sequence>
<feature type="domain" description="Macro" evidence="10">
    <location>
        <begin position="588"/>
        <end position="771"/>
    </location>
</feature>
<feature type="domain" description="PARP catalytic" evidence="9">
    <location>
        <begin position="1437"/>
        <end position="1633"/>
    </location>
</feature>
<dbReference type="Pfam" id="PF01661">
    <property type="entry name" value="Macro"/>
    <property type="match status" value="3"/>
</dbReference>
<name>A0AAN8KI33_9TELE</name>
<feature type="domain" description="Macro" evidence="10">
    <location>
        <begin position="1013"/>
        <end position="1185"/>
    </location>
</feature>
<feature type="compositionally biased region" description="Polar residues" evidence="8">
    <location>
        <begin position="793"/>
        <end position="803"/>
    </location>
</feature>
<organism evidence="11 12">
    <name type="scientific">Coregonus suidteri</name>
    <dbReference type="NCBI Taxonomy" id="861788"/>
    <lineage>
        <taxon>Eukaryota</taxon>
        <taxon>Metazoa</taxon>
        <taxon>Chordata</taxon>
        <taxon>Craniata</taxon>
        <taxon>Vertebrata</taxon>
        <taxon>Euteleostomi</taxon>
        <taxon>Actinopterygii</taxon>
        <taxon>Neopterygii</taxon>
        <taxon>Teleostei</taxon>
        <taxon>Protacanthopterygii</taxon>
        <taxon>Salmoniformes</taxon>
        <taxon>Salmonidae</taxon>
        <taxon>Coregoninae</taxon>
        <taxon>Coregonus</taxon>
    </lineage>
</organism>
<evidence type="ECO:0000256" key="7">
    <source>
        <dbReference type="RuleBase" id="RU362114"/>
    </source>
</evidence>
<gene>
    <name evidence="11" type="ORF">J4Q44_G00376630</name>
</gene>
<comment type="similarity">
    <text evidence="6">Belongs to the ARTD/PARP family.</text>
</comment>
<evidence type="ECO:0000256" key="1">
    <source>
        <dbReference type="ARBA" id="ARBA00004123"/>
    </source>
</evidence>
<dbReference type="EC" id="2.4.2.-" evidence="7"/>
<evidence type="ECO:0000256" key="5">
    <source>
        <dbReference type="ARBA" id="ARBA00023242"/>
    </source>
</evidence>
<dbReference type="Gene3D" id="3.90.228.10">
    <property type="match status" value="1"/>
</dbReference>
<dbReference type="Pfam" id="PF23222">
    <property type="entry name" value="RRM_PARP14_1"/>
    <property type="match status" value="1"/>
</dbReference>
<dbReference type="PROSITE" id="PS51059">
    <property type="entry name" value="PARP_CATALYTIC"/>
    <property type="match status" value="1"/>
</dbReference>
<feature type="compositionally biased region" description="Low complexity" evidence="8">
    <location>
        <begin position="92"/>
        <end position="107"/>
    </location>
</feature>
<dbReference type="CDD" id="cd01439">
    <property type="entry name" value="TCCD_inducible_PARP_like"/>
    <property type="match status" value="1"/>
</dbReference>
<dbReference type="Pfam" id="PF00644">
    <property type="entry name" value="PARP"/>
    <property type="match status" value="1"/>
</dbReference>
<dbReference type="Gene3D" id="3.30.70.330">
    <property type="match status" value="1"/>
</dbReference>
<evidence type="ECO:0000256" key="4">
    <source>
        <dbReference type="ARBA" id="ARBA00023027"/>
    </source>
</evidence>
<dbReference type="PROSITE" id="PS51154">
    <property type="entry name" value="MACRO"/>
    <property type="match status" value="3"/>
</dbReference>
<dbReference type="GO" id="GO:0005737">
    <property type="term" value="C:cytoplasm"/>
    <property type="evidence" value="ECO:0007669"/>
    <property type="project" value="TreeGrafter"/>
</dbReference>
<accession>A0AAN8KI33</accession>
<dbReference type="PANTHER" id="PTHR14453">
    <property type="entry name" value="PARP/ZINC FINGER CCCH TYPE DOMAIN CONTAINING PROTEIN"/>
    <property type="match status" value="1"/>
</dbReference>
<dbReference type="Gene3D" id="3.40.220.10">
    <property type="entry name" value="Leucine Aminopeptidase, subunit E, domain 1"/>
    <property type="match status" value="3"/>
</dbReference>
<dbReference type="GO" id="GO:0003950">
    <property type="term" value="F:NAD+ poly-ADP-ribosyltransferase activity"/>
    <property type="evidence" value="ECO:0007669"/>
    <property type="project" value="UniProtKB-UniRule"/>
</dbReference>
<protein>
    <recommendedName>
        <fullName evidence="7">Poly [ADP-ribose] polymerase</fullName>
        <shortName evidence="7">PARP</shortName>
        <ecNumber evidence="7">2.4.2.-</ecNumber>
    </recommendedName>
</protein>